<dbReference type="Proteomes" id="UP000257109">
    <property type="component" value="Unassembled WGS sequence"/>
</dbReference>
<reference evidence="2" key="1">
    <citation type="submission" date="2018-05" db="EMBL/GenBank/DDBJ databases">
        <title>Draft genome of Mucuna pruriens seed.</title>
        <authorList>
            <person name="Nnadi N.E."/>
            <person name="Vos R."/>
            <person name="Hasami M.H."/>
            <person name="Devisetty U.K."/>
            <person name="Aguiy J.C."/>
        </authorList>
    </citation>
    <scope>NUCLEOTIDE SEQUENCE [LARGE SCALE GENOMIC DNA]</scope>
    <source>
        <strain evidence="2">JCA_2017</strain>
    </source>
</reference>
<sequence length="154" mass="17295">MTNKGTSDGRRSSTYGKSRSVGGRGQPTINSPTSTSHISTLESTIHILQQDTLPTVQEESQPTFVGDVMVTPSTLEDSFTPEYSSLHSKHVVDQRSFFQIYTTHGPFVVISQIIRQKFDKPGPIRKKSMGRTRNKSKVSKLFFSKRVHTFSKMQ</sequence>
<feature type="compositionally biased region" description="Polar residues" evidence="1">
    <location>
        <begin position="27"/>
        <end position="37"/>
    </location>
</feature>
<proteinExistence type="predicted"/>
<feature type="compositionally biased region" description="Polar residues" evidence="1">
    <location>
        <begin position="1"/>
        <end position="17"/>
    </location>
</feature>
<keyword evidence="3" id="KW-1185">Reference proteome</keyword>
<comment type="caution">
    <text evidence="2">The sequence shown here is derived from an EMBL/GenBank/DDBJ whole genome shotgun (WGS) entry which is preliminary data.</text>
</comment>
<organism evidence="2 3">
    <name type="scientific">Mucuna pruriens</name>
    <name type="common">Velvet bean</name>
    <name type="synonym">Dolichos pruriens</name>
    <dbReference type="NCBI Taxonomy" id="157652"/>
    <lineage>
        <taxon>Eukaryota</taxon>
        <taxon>Viridiplantae</taxon>
        <taxon>Streptophyta</taxon>
        <taxon>Embryophyta</taxon>
        <taxon>Tracheophyta</taxon>
        <taxon>Spermatophyta</taxon>
        <taxon>Magnoliopsida</taxon>
        <taxon>eudicotyledons</taxon>
        <taxon>Gunneridae</taxon>
        <taxon>Pentapetalae</taxon>
        <taxon>rosids</taxon>
        <taxon>fabids</taxon>
        <taxon>Fabales</taxon>
        <taxon>Fabaceae</taxon>
        <taxon>Papilionoideae</taxon>
        <taxon>50 kb inversion clade</taxon>
        <taxon>NPAAA clade</taxon>
        <taxon>indigoferoid/millettioid clade</taxon>
        <taxon>Phaseoleae</taxon>
        <taxon>Mucuna</taxon>
    </lineage>
</organism>
<name>A0A371HF86_MUCPR</name>
<dbReference type="AlphaFoldDB" id="A0A371HF86"/>
<protein>
    <submittedName>
        <fullName evidence="2">Uncharacterized protein</fullName>
    </submittedName>
</protein>
<evidence type="ECO:0000256" key="1">
    <source>
        <dbReference type="SAM" id="MobiDB-lite"/>
    </source>
</evidence>
<accession>A0A371HF86</accession>
<feature type="non-terminal residue" evidence="2">
    <location>
        <position position="1"/>
    </location>
</feature>
<gene>
    <name evidence="2" type="ORF">CR513_15220</name>
</gene>
<evidence type="ECO:0000313" key="3">
    <source>
        <dbReference type="Proteomes" id="UP000257109"/>
    </source>
</evidence>
<evidence type="ECO:0000313" key="2">
    <source>
        <dbReference type="EMBL" id="RDY01448.1"/>
    </source>
</evidence>
<feature type="region of interest" description="Disordered" evidence="1">
    <location>
        <begin position="1"/>
        <end position="37"/>
    </location>
</feature>
<dbReference type="EMBL" id="QJKJ01002765">
    <property type="protein sequence ID" value="RDY01448.1"/>
    <property type="molecule type" value="Genomic_DNA"/>
</dbReference>